<dbReference type="AlphaFoldDB" id="A0A4S3M932"/>
<gene>
    <name evidence="2" type="ORF">E7681_10905</name>
</gene>
<reference evidence="2 3" key="1">
    <citation type="submission" date="2019-04" db="EMBL/GenBank/DDBJ databases">
        <title>Draft genome sequence of Youngimonas vesicularis.</title>
        <authorList>
            <person name="Hameed A."/>
        </authorList>
    </citation>
    <scope>NUCLEOTIDE SEQUENCE [LARGE SCALE GENOMIC DNA]</scope>
    <source>
        <strain evidence="2 3">CC-AMW-E</strain>
    </source>
</reference>
<proteinExistence type="predicted"/>
<dbReference type="OrthoDB" id="5801306at2"/>
<dbReference type="Proteomes" id="UP000306113">
    <property type="component" value="Unassembled WGS sequence"/>
</dbReference>
<evidence type="ECO:0000313" key="2">
    <source>
        <dbReference type="EMBL" id="THD74103.1"/>
    </source>
</evidence>
<accession>A0A4S3M932</accession>
<dbReference type="RefSeq" id="WP_136339313.1">
    <property type="nucleotide sequence ID" value="NZ_SSMD01000004.1"/>
</dbReference>
<organism evidence="2 3">
    <name type="scientific">Thalassobius vesicularis</name>
    <dbReference type="NCBI Taxonomy" id="1294297"/>
    <lineage>
        <taxon>Bacteria</taxon>
        <taxon>Pseudomonadati</taxon>
        <taxon>Pseudomonadota</taxon>
        <taxon>Alphaproteobacteria</taxon>
        <taxon>Rhodobacterales</taxon>
        <taxon>Roseobacteraceae</taxon>
        <taxon>Thalassovita</taxon>
    </lineage>
</organism>
<dbReference type="SUPFAM" id="SSF142921">
    <property type="entry name" value="WGR domain-like"/>
    <property type="match status" value="1"/>
</dbReference>
<sequence length="77" mass="9005">MLSCLMYRTCQKSGRRRFYRVELTYNLFQEVSVLREWGLSGGRGVSRIDIYHSLRNASEAADRIRNNTLKRGYSRAA</sequence>
<name>A0A4S3M932_9RHOB</name>
<evidence type="ECO:0000313" key="3">
    <source>
        <dbReference type="Proteomes" id="UP000306113"/>
    </source>
</evidence>
<dbReference type="InterPro" id="IPR049809">
    <property type="entry name" value="YehF/YfeS-like_WGR"/>
</dbReference>
<comment type="caution">
    <text evidence="2">The sequence shown here is derived from an EMBL/GenBank/DDBJ whole genome shotgun (WGS) entry which is preliminary data.</text>
</comment>
<dbReference type="Pfam" id="PF05406">
    <property type="entry name" value="WGR"/>
    <property type="match status" value="1"/>
</dbReference>
<dbReference type="EMBL" id="SSMD01000004">
    <property type="protein sequence ID" value="THD74103.1"/>
    <property type="molecule type" value="Genomic_DNA"/>
</dbReference>
<protein>
    <submittedName>
        <fullName evidence="2">WGR domain-containing protein</fullName>
    </submittedName>
</protein>
<feature type="domain" description="WGR" evidence="1">
    <location>
        <begin position="1"/>
        <end position="77"/>
    </location>
</feature>
<dbReference type="PROSITE" id="PS51977">
    <property type="entry name" value="WGR"/>
    <property type="match status" value="1"/>
</dbReference>
<dbReference type="CDD" id="cd07996">
    <property type="entry name" value="WGR_MMR_like"/>
    <property type="match status" value="1"/>
</dbReference>
<dbReference type="InterPro" id="IPR008893">
    <property type="entry name" value="WGR_domain"/>
</dbReference>
<dbReference type="Gene3D" id="2.20.140.10">
    <property type="entry name" value="WGR domain"/>
    <property type="match status" value="1"/>
</dbReference>
<keyword evidence="3" id="KW-1185">Reference proteome</keyword>
<dbReference type="InterPro" id="IPR036930">
    <property type="entry name" value="WGR_dom_sf"/>
</dbReference>
<evidence type="ECO:0000259" key="1">
    <source>
        <dbReference type="PROSITE" id="PS51977"/>
    </source>
</evidence>